<evidence type="ECO:0000313" key="10">
    <source>
        <dbReference type="Proteomes" id="UP001626537"/>
    </source>
</evidence>
<gene>
    <name evidence="9" type="ORF">R0135_10460</name>
</gene>
<evidence type="ECO:0000259" key="8">
    <source>
        <dbReference type="Pfam" id="PF07715"/>
    </source>
</evidence>
<keyword evidence="4" id="KW-0798">TonB box</keyword>
<evidence type="ECO:0000256" key="4">
    <source>
        <dbReference type="RuleBase" id="RU003357"/>
    </source>
</evidence>
<feature type="compositionally biased region" description="Polar residues" evidence="5">
    <location>
        <begin position="93"/>
        <end position="106"/>
    </location>
</feature>
<dbReference type="SUPFAM" id="SSF56935">
    <property type="entry name" value="Porins"/>
    <property type="match status" value="1"/>
</dbReference>
<feature type="chain" id="PRO_5047235328" evidence="6">
    <location>
        <begin position="20"/>
        <end position="954"/>
    </location>
</feature>
<accession>A0ABZ0I0P9</accession>
<proteinExistence type="inferred from homology"/>
<feature type="region of interest" description="Disordered" evidence="5">
    <location>
        <begin position="87"/>
        <end position="106"/>
    </location>
</feature>
<name>A0ABZ0I0P9_9GAMM</name>
<evidence type="ECO:0000256" key="5">
    <source>
        <dbReference type="SAM" id="MobiDB-lite"/>
    </source>
</evidence>
<sequence length="954" mass="102495">MKHRFAPAVITLVTSSAMAASAVFAQEQNTRLSARAPAGEIEEIVVTGSRIKRKDFTSISPLVTLDAEQITLSGVTAIEDLVNEAPQLVPDGNRTSNNPGNGQASLNLRGLGSNRTLVTLNGRRMAPADSFGAADVNLIPSQLIKRVEIVTGGASTVYGSDAVAGVVNFILNDEYEGFEITAQYDTFEEGDGAVADVSLAFGFGNDRGHLTGFLNYQDRDSVFAGDRPFTAEALREDRFTGELVALGSGTTPAGRVVFPRAFLPGSDAPVQVTFDDRGTPAAVGPDTPSYNFQPVNYLQVPLQRYSGALFGNYQLNDRIKVFGEMLYSETSTSAQLAPPPAFIGARVNLDNPLLTPEQAQLFGTSYDPDGDGFADFVFSRRLIETGPRQSERAADTLRAVFGASGDINAQWDWEATYSLSEVTGEFITGNAVFASRFEQGLLADPVTGDCFDPSDGCVPFNPFGLTIPEDAAAFLRAGDIVENYTVDEDIFSFIVTGDAFELPAGPVGIAGGFEWRETSSDYQPDPNFIGAGVLGALAQAPISGTTDVAELYLEALVPILSGQPFAEYLGIEAGYRYSDYKFSGVADNWKFGVDWAPLSSLRFRVMAQRAVRAPNIEELFAQAAEQPRNLFNPDTDFCAASADPIGRGLTDLCIAQGIPAAQVGVYQPTPDIGLTVFEGGGNTGLDPETGDTFTAGLVIQPSWAEDLSVSVDYYRIEIDNAIGSTDFEAALGLCGDSNDPTSPFCSSVVRGPSGDISQYTNPQFNLATLGVEGVDLALNYRFDLWEGLALPGSDASITLQVLFNYAMENTVQATPTDSELDCAGYYGGACAFIGPGVLVPEYRSSTRLTYYSGPLSLALNWRWIGDLESHLDITCEESPQFCYESELGNLGDHSYFELSGRFEFGEHGEVYGGVSNLFEEDPPLMGLGATQSNTAPQLYDVFGRRFFLGLRYRL</sequence>
<feature type="domain" description="TonB-dependent receptor plug" evidence="8">
    <location>
        <begin position="63"/>
        <end position="166"/>
    </location>
</feature>
<dbReference type="Pfam" id="PF00593">
    <property type="entry name" value="TonB_dep_Rec_b-barrel"/>
    <property type="match status" value="1"/>
</dbReference>
<feature type="domain" description="TonB-dependent receptor-like beta-barrel" evidence="7">
    <location>
        <begin position="363"/>
        <end position="917"/>
    </location>
</feature>
<keyword evidence="6" id="KW-0732">Signal</keyword>
<comment type="similarity">
    <text evidence="4">Belongs to the TonB-dependent receptor family.</text>
</comment>
<evidence type="ECO:0000256" key="1">
    <source>
        <dbReference type="ARBA" id="ARBA00004442"/>
    </source>
</evidence>
<dbReference type="PANTHER" id="PTHR47234">
    <property type="match status" value="1"/>
</dbReference>
<reference evidence="9 10" key="1">
    <citation type="submission" date="2023-10" db="EMBL/GenBank/DDBJ databases">
        <title>Two novel species belonging to the OM43/NOR5 clade.</title>
        <authorList>
            <person name="Park M."/>
        </authorList>
    </citation>
    <scope>NUCLEOTIDE SEQUENCE [LARGE SCALE GENOMIC DNA]</scope>
    <source>
        <strain evidence="9 10">IMCC43200</strain>
    </source>
</reference>
<dbReference type="InterPro" id="IPR037066">
    <property type="entry name" value="Plug_dom_sf"/>
</dbReference>
<organism evidence="9 10">
    <name type="scientific">Congregibacter variabilis</name>
    <dbReference type="NCBI Taxonomy" id="3081200"/>
    <lineage>
        <taxon>Bacteria</taxon>
        <taxon>Pseudomonadati</taxon>
        <taxon>Pseudomonadota</taxon>
        <taxon>Gammaproteobacteria</taxon>
        <taxon>Cellvibrionales</taxon>
        <taxon>Halieaceae</taxon>
        <taxon>Congregibacter</taxon>
    </lineage>
</organism>
<evidence type="ECO:0000313" key="9">
    <source>
        <dbReference type="EMBL" id="WOJ92209.1"/>
    </source>
</evidence>
<dbReference type="PANTHER" id="PTHR47234:SF2">
    <property type="entry name" value="TONB-DEPENDENT RECEPTOR"/>
    <property type="match status" value="1"/>
</dbReference>
<keyword evidence="9" id="KW-0675">Receptor</keyword>
<dbReference type="InterPro" id="IPR000531">
    <property type="entry name" value="Beta-barrel_TonB"/>
</dbReference>
<protein>
    <submittedName>
        <fullName evidence="9">TonB-dependent receptor</fullName>
    </submittedName>
</protein>
<keyword evidence="2 4" id="KW-0472">Membrane</keyword>
<dbReference type="InterPro" id="IPR036942">
    <property type="entry name" value="Beta-barrel_TonB_sf"/>
</dbReference>
<feature type="signal peptide" evidence="6">
    <location>
        <begin position="1"/>
        <end position="19"/>
    </location>
</feature>
<dbReference type="RefSeq" id="WP_407346791.1">
    <property type="nucleotide sequence ID" value="NZ_CP136864.1"/>
</dbReference>
<dbReference type="Gene3D" id="2.170.130.10">
    <property type="entry name" value="TonB-dependent receptor, plug domain"/>
    <property type="match status" value="1"/>
</dbReference>
<evidence type="ECO:0000256" key="6">
    <source>
        <dbReference type="SAM" id="SignalP"/>
    </source>
</evidence>
<keyword evidence="3" id="KW-0998">Cell outer membrane</keyword>
<dbReference type="Proteomes" id="UP001626537">
    <property type="component" value="Chromosome"/>
</dbReference>
<evidence type="ECO:0000256" key="2">
    <source>
        <dbReference type="ARBA" id="ARBA00023136"/>
    </source>
</evidence>
<evidence type="ECO:0000259" key="7">
    <source>
        <dbReference type="Pfam" id="PF00593"/>
    </source>
</evidence>
<evidence type="ECO:0000256" key="3">
    <source>
        <dbReference type="ARBA" id="ARBA00023237"/>
    </source>
</evidence>
<keyword evidence="10" id="KW-1185">Reference proteome</keyword>
<dbReference type="InterPro" id="IPR012910">
    <property type="entry name" value="Plug_dom"/>
</dbReference>
<comment type="subcellular location">
    <subcellularLocation>
        <location evidence="1 4">Cell outer membrane</location>
    </subcellularLocation>
</comment>
<dbReference type="Pfam" id="PF07715">
    <property type="entry name" value="Plug"/>
    <property type="match status" value="1"/>
</dbReference>
<dbReference type="Gene3D" id="2.40.170.20">
    <property type="entry name" value="TonB-dependent receptor, beta-barrel domain"/>
    <property type="match status" value="1"/>
</dbReference>
<dbReference type="EMBL" id="CP136864">
    <property type="protein sequence ID" value="WOJ92209.1"/>
    <property type="molecule type" value="Genomic_DNA"/>
</dbReference>